<comment type="function">
    <text evidence="6">One of the early assembly proteins it binds 23S rRNA. One of the proteins that surrounds the polypeptide exit tunnel on the outside of the ribosome. Forms the main docking site for trigger factor binding to the ribosome.</text>
</comment>
<keyword evidence="2 6" id="KW-0699">rRNA-binding</keyword>
<dbReference type="HAMAP" id="MF_01369_B">
    <property type="entry name" value="Ribosomal_uL23_B"/>
    <property type="match status" value="1"/>
</dbReference>
<accession>A0A975G947</accession>
<evidence type="ECO:0000256" key="7">
    <source>
        <dbReference type="RuleBase" id="RU003934"/>
    </source>
</evidence>
<dbReference type="AlphaFoldDB" id="A0A975G947"/>
<evidence type="ECO:0000256" key="4">
    <source>
        <dbReference type="ARBA" id="ARBA00022980"/>
    </source>
</evidence>
<dbReference type="Proteomes" id="UP000676169">
    <property type="component" value="Chromosome"/>
</dbReference>
<dbReference type="NCBIfam" id="NF004363">
    <property type="entry name" value="PRK05738.2-4"/>
    <property type="match status" value="1"/>
</dbReference>
<comment type="similarity">
    <text evidence="1 6 7">Belongs to the universal ribosomal protein uL23 family.</text>
</comment>
<dbReference type="GO" id="GO:0005840">
    <property type="term" value="C:ribosome"/>
    <property type="evidence" value="ECO:0007669"/>
    <property type="project" value="UniProtKB-KW"/>
</dbReference>
<dbReference type="Gene3D" id="3.30.70.330">
    <property type="match status" value="1"/>
</dbReference>
<dbReference type="GO" id="GO:0019843">
    <property type="term" value="F:rRNA binding"/>
    <property type="evidence" value="ECO:0007669"/>
    <property type="project" value="UniProtKB-UniRule"/>
</dbReference>
<dbReference type="InterPro" id="IPR012677">
    <property type="entry name" value="Nucleotide-bd_a/b_plait_sf"/>
</dbReference>
<evidence type="ECO:0000313" key="8">
    <source>
        <dbReference type="EMBL" id="QUE51066.1"/>
    </source>
</evidence>
<name>A0A975G947_9BACT</name>
<dbReference type="EMBL" id="CP073100">
    <property type="protein sequence ID" value="QUE51066.1"/>
    <property type="molecule type" value="Genomic_DNA"/>
</dbReference>
<evidence type="ECO:0000256" key="3">
    <source>
        <dbReference type="ARBA" id="ARBA00022884"/>
    </source>
</evidence>
<dbReference type="SUPFAM" id="SSF54189">
    <property type="entry name" value="Ribosomal proteins S24e, L23 and L15e"/>
    <property type="match status" value="1"/>
</dbReference>
<comment type="subunit">
    <text evidence="6">Part of the 50S ribosomal subunit. Contacts protein L29, and trigger factor when it is bound to the ribosome.</text>
</comment>
<keyword evidence="3 6" id="KW-0694">RNA-binding</keyword>
<evidence type="ECO:0000256" key="6">
    <source>
        <dbReference type="HAMAP-Rule" id="MF_01369"/>
    </source>
</evidence>
<sequence>MKDIYQVIKNVHLSEKATLLQETNNEIVLHVDRKANKLEIKRAVEQLFGKKVEGVRTANVTGKLKRQRRADAGRTAHWKKAVVRLKQGESLDLV</sequence>
<evidence type="ECO:0000256" key="1">
    <source>
        <dbReference type="ARBA" id="ARBA00006700"/>
    </source>
</evidence>
<proteinExistence type="inferred from homology"/>
<dbReference type="InterPro" id="IPR001014">
    <property type="entry name" value="Ribosomal_uL23_CS"/>
</dbReference>
<dbReference type="PROSITE" id="PS00050">
    <property type="entry name" value="RIBOSOMAL_L23"/>
    <property type="match status" value="1"/>
</dbReference>
<keyword evidence="5 6" id="KW-0687">Ribonucleoprotein</keyword>
<dbReference type="InterPro" id="IPR013025">
    <property type="entry name" value="Ribosomal_uL23-like"/>
</dbReference>
<organism evidence="8 9">
    <name type="scientific">Luteolibacter ambystomatis</name>
    <dbReference type="NCBI Taxonomy" id="2824561"/>
    <lineage>
        <taxon>Bacteria</taxon>
        <taxon>Pseudomonadati</taxon>
        <taxon>Verrucomicrobiota</taxon>
        <taxon>Verrucomicrobiia</taxon>
        <taxon>Verrucomicrobiales</taxon>
        <taxon>Verrucomicrobiaceae</taxon>
        <taxon>Luteolibacter</taxon>
    </lineage>
</organism>
<dbReference type="GO" id="GO:0003735">
    <property type="term" value="F:structural constituent of ribosome"/>
    <property type="evidence" value="ECO:0007669"/>
    <property type="project" value="InterPro"/>
</dbReference>
<keyword evidence="4 6" id="KW-0689">Ribosomal protein</keyword>
<dbReference type="GO" id="GO:1990904">
    <property type="term" value="C:ribonucleoprotein complex"/>
    <property type="evidence" value="ECO:0007669"/>
    <property type="project" value="UniProtKB-KW"/>
</dbReference>
<gene>
    <name evidence="6 8" type="primary">rplW</name>
    <name evidence="8" type="ORF">KBB96_19695</name>
</gene>
<dbReference type="InterPro" id="IPR012678">
    <property type="entry name" value="Ribosomal_uL23/eL15/eS24_sf"/>
</dbReference>
<dbReference type="Pfam" id="PF00276">
    <property type="entry name" value="Ribosomal_L23"/>
    <property type="match status" value="1"/>
</dbReference>
<evidence type="ECO:0000313" key="9">
    <source>
        <dbReference type="Proteomes" id="UP000676169"/>
    </source>
</evidence>
<keyword evidence="9" id="KW-1185">Reference proteome</keyword>
<evidence type="ECO:0000256" key="2">
    <source>
        <dbReference type="ARBA" id="ARBA00022730"/>
    </source>
</evidence>
<dbReference type="RefSeq" id="WP_211631205.1">
    <property type="nucleotide sequence ID" value="NZ_CP073100.1"/>
</dbReference>
<protein>
    <recommendedName>
        <fullName evidence="6">Large ribosomal subunit protein uL23</fullName>
    </recommendedName>
</protein>
<evidence type="ECO:0000256" key="5">
    <source>
        <dbReference type="ARBA" id="ARBA00023274"/>
    </source>
</evidence>
<dbReference type="PANTHER" id="PTHR11620">
    <property type="entry name" value="60S RIBOSOMAL PROTEIN L23A"/>
    <property type="match status" value="1"/>
</dbReference>
<dbReference type="GO" id="GO:0006412">
    <property type="term" value="P:translation"/>
    <property type="evidence" value="ECO:0007669"/>
    <property type="project" value="UniProtKB-UniRule"/>
</dbReference>
<dbReference type="NCBIfam" id="NF004359">
    <property type="entry name" value="PRK05738.1-3"/>
    <property type="match status" value="1"/>
</dbReference>
<reference evidence="8" key="1">
    <citation type="submission" date="2021-04" db="EMBL/GenBank/DDBJ databases">
        <title>Luteolibacter sp. 32A isolated from the skin of an Anderson's salamander (Ambystoma andersonii).</title>
        <authorList>
            <person name="Spergser J."/>
            <person name="Busse H.-J."/>
        </authorList>
    </citation>
    <scope>NUCLEOTIDE SEQUENCE</scope>
    <source>
        <strain evidence="8">32A</strain>
    </source>
</reference>
<dbReference type="KEGG" id="lamb:KBB96_19695"/>